<evidence type="ECO:0000259" key="14">
    <source>
        <dbReference type="PROSITE" id="PS50280"/>
    </source>
</evidence>
<dbReference type="InterPro" id="IPR046341">
    <property type="entry name" value="SET_dom_sf"/>
</dbReference>
<evidence type="ECO:0000256" key="4">
    <source>
        <dbReference type="ARBA" id="ARBA00022454"/>
    </source>
</evidence>
<dbReference type="AlphaFoldDB" id="A0A1D2MAJ6"/>
<keyword evidence="10" id="KW-0804">Transcription</keyword>
<dbReference type="InterPro" id="IPR047266">
    <property type="entry name" value="KMT5A-like_SET"/>
</dbReference>
<dbReference type="Pfam" id="PF00856">
    <property type="entry name" value="SET"/>
    <property type="match status" value="1"/>
</dbReference>
<evidence type="ECO:0000256" key="13">
    <source>
        <dbReference type="SAM" id="MobiDB-lite"/>
    </source>
</evidence>
<evidence type="ECO:0000256" key="8">
    <source>
        <dbReference type="ARBA" id="ARBA00022853"/>
    </source>
</evidence>
<keyword evidence="7" id="KW-0949">S-adenosyl-L-methionine</keyword>
<dbReference type="STRING" id="48709.A0A1D2MAJ6"/>
<keyword evidence="6 15" id="KW-0808">Transferase</keyword>
<keyword evidence="9" id="KW-0805">Transcription regulation</keyword>
<dbReference type="PROSITE" id="PS50280">
    <property type="entry name" value="SET"/>
    <property type="match status" value="1"/>
</dbReference>
<dbReference type="InterPro" id="IPR001214">
    <property type="entry name" value="SET_dom"/>
</dbReference>
<dbReference type="SMART" id="SM00317">
    <property type="entry name" value="SET"/>
    <property type="match status" value="1"/>
</dbReference>
<name>A0A1D2MAJ6_ORCCI</name>
<feature type="compositionally biased region" description="Basic and acidic residues" evidence="13">
    <location>
        <begin position="41"/>
        <end position="53"/>
    </location>
</feature>
<dbReference type="EC" id="2.1.1.361" evidence="3"/>
<evidence type="ECO:0000256" key="11">
    <source>
        <dbReference type="ARBA" id="ARBA00023242"/>
    </source>
</evidence>
<dbReference type="InterPro" id="IPR051760">
    <property type="entry name" value="KMT5A"/>
</dbReference>
<dbReference type="PROSITE" id="PS51571">
    <property type="entry name" value="SAM_MT43_PR_SET"/>
    <property type="match status" value="1"/>
</dbReference>
<keyword evidence="16" id="KW-1185">Reference proteome</keyword>
<dbReference type="Gene3D" id="2.170.270.10">
    <property type="entry name" value="SET domain"/>
    <property type="match status" value="1"/>
</dbReference>
<accession>A0A1D2MAJ6</accession>
<dbReference type="GO" id="GO:0032259">
    <property type="term" value="P:methylation"/>
    <property type="evidence" value="ECO:0007669"/>
    <property type="project" value="UniProtKB-KW"/>
</dbReference>
<feature type="domain" description="SET" evidence="14">
    <location>
        <begin position="145"/>
        <end position="267"/>
    </location>
</feature>
<dbReference type="PANTHER" id="PTHR46167">
    <property type="entry name" value="N-LYSINE METHYLTRANSFERASE KMT5A"/>
    <property type="match status" value="1"/>
</dbReference>
<proteinExistence type="predicted"/>
<evidence type="ECO:0000256" key="6">
    <source>
        <dbReference type="ARBA" id="ARBA00022679"/>
    </source>
</evidence>
<keyword evidence="11" id="KW-0539">Nucleus</keyword>
<dbReference type="OrthoDB" id="5560686at2759"/>
<organism evidence="15 16">
    <name type="scientific">Orchesella cincta</name>
    <name type="common">Springtail</name>
    <name type="synonym">Podura cincta</name>
    <dbReference type="NCBI Taxonomy" id="48709"/>
    <lineage>
        <taxon>Eukaryota</taxon>
        <taxon>Metazoa</taxon>
        <taxon>Ecdysozoa</taxon>
        <taxon>Arthropoda</taxon>
        <taxon>Hexapoda</taxon>
        <taxon>Collembola</taxon>
        <taxon>Entomobryomorpha</taxon>
        <taxon>Entomobryoidea</taxon>
        <taxon>Orchesellidae</taxon>
        <taxon>Orchesellinae</taxon>
        <taxon>Orchesella</taxon>
    </lineage>
</organism>
<evidence type="ECO:0000256" key="9">
    <source>
        <dbReference type="ARBA" id="ARBA00023015"/>
    </source>
</evidence>
<dbReference type="GO" id="GO:0140944">
    <property type="term" value="F:histone H4K20 monomethyltransferase activity"/>
    <property type="evidence" value="ECO:0007669"/>
    <property type="project" value="UniProtKB-EC"/>
</dbReference>
<evidence type="ECO:0000256" key="3">
    <source>
        <dbReference type="ARBA" id="ARBA00012187"/>
    </source>
</evidence>
<evidence type="ECO:0000256" key="2">
    <source>
        <dbReference type="ARBA" id="ARBA00004286"/>
    </source>
</evidence>
<dbReference type="Proteomes" id="UP000094527">
    <property type="component" value="Unassembled WGS sequence"/>
</dbReference>
<evidence type="ECO:0000256" key="10">
    <source>
        <dbReference type="ARBA" id="ARBA00023163"/>
    </source>
</evidence>
<dbReference type="GO" id="GO:0005700">
    <property type="term" value="C:polytene chromosome"/>
    <property type="evidence" value="ECO:0007669"/>
    <property type="project" value="TreeGrafter"/>
</dbReference>
<evidence type="ECO:0000313" key="16">
    <source>
        <dbReference type="Proteomes" id="UP000094527"/>
    </source>
</evidence>
<dbReference type="SUPFAM" id="SSF82199">
    <property type="entry name" value="SET domain"/>
    <property type="match status" value="1"/>
</dbReference>
<evidence type="ECO:0000256" key="1">
    <source>
        <dbReference type="ARBA" id="ARBA00004123"/>
    </source>
</evidence>
<gene>
    <name evidence="15" type="ORF">Ocin01_16665</name>
</gene>
<keyword evidence="5 15" id="KW-0489">Methyltransferase</keyword>
<keyword evidence="4" id="KW-0158">Chromosome</keyword>
<feature type="region of interest" description="Disordered" evidence="13">
    <location>
        <begin position="1"/>
        <end position="71"/>
    </location>
</feature>
<dbReference type="PANTHER" id="PTHR46167:SF1">
    <property type="entry name" value="N-LYSINE METHYLTRANSFERASE KMT5A"/>
    <property type="match status" value="1"/>
</dbReference>
<dbReference type="InterPro" id="IPR016858">
    <property type="entry name" value="KMT5A-like"/>
</dbReference>
<comment type="caution">
    <text evidence="15">The sequence shown here is derived from an EMBL/GenBank/DDBJ whole genome shotgun (WGS) entry which is preliminary data.</text>
</comment>
<evidence type="ECO:0000256" key="7">
    <source>
        <dbReference type="ARBA" id="ARBA00022691"/>
    </source>
</evidence>
<dbReference type="GO" id="GO:0005634">
    <property type="term" value="C:nucleus"/>
    <property type="evidence" value="ECO:0007669"/>
    <property type="project" value="UniProtKB-SubCell"/>
</dbReference>
<sequence>MPGNRRPMVVKNYAESSLSSLNDESSSSSSSPLTPPPRSKKKDDKQYSLKEKLTNGSRSSPPHRIQTPDVKSVRLENYLVISSPISNAHARTYQQQQDKTCDGARKQPKLTDYFVQRRSSRKTKEAINTEKHQLLIKQILSGKQDGLKVKLFEGDKGRGVVTTKRFLRHEFVVEYEGELLTVEEACVREKKYAKDASVGCYMYYFQHNSQQYCLDATKESNRLGRLVNHSRNGNLVTKAVEVNGTPRLILIAKRDIDKGEELSYDYGDRSQEALRHHPWLAY</sequence>
<keyword evidence="8" id="KW-0156">Chromatin regulator</keyword>
<comment type="subcellular location">
    <subcellularLocation>
        <location evidence="2">Chromosome</location>
    </subcellularLocation>
    <subcellularLocation>
        <location evidence="1">Nucleus</location>
    </subcellularLocation>
</comment>
<protein>
    <recommendedName>
        <fullName evidence="3">[histone H4]-lysine(20) N-methyltransferase</fullName>
        <ecNumber evidence="3">2.1.1.361</ecNumber>
    </recommendedName>
</protein>
<feature type="compositionally biased region" description="Low complexity" evidence="13">
    <location>
        <begin position="16"/>
        <end position="32"/>
    </location>
</feature>
<evidence type="ECO:0000256" key="5">
    <source>
        <dbReference type="ARBA" id="ARBA00022603"/>
    </source>
</evidence>
<dbReference type="CDD" id="cd10528">
    <property type="entry name" value="SET_SETD8"/>
    <property type="match status" value="1"/>
</dbReference>
<evidence type="ECO:0000313" key="15">
    <source>
        <dbReference type="EMBL" id="ODM90018.1"/>
    </source>
</evidence>
<dbReference type="GO" id="GO:0043516">
    <property type="term" value="P:regulation of DNA damage response, signal transduction by p53 class mediator"/>
    <property type="evidence" value="ECO:0007669"/>
    <property type="project" value="TreeGrafter"/>
</dbReference>
<reference evidence="15 16" key="1">
    <citation type="journal article" date="2016" name="Genome Biol. Evol.">
        <title>Gene Family Evolution Reflects Adaptation to Soil Environmental Stressors in the Genome of the Collembolan Orchesella cincta.</title>
        <authorList>
            <person name="Faddeeva-Vakhrusheva A."/>
            <person name="Derks M.F."/>
            <person name="Anvar S.Y."/>
            <person name="Agamennone V."/>
            <person name="Suring W."/>
            <person name="Smit S."/>
            <person name="van Straalen N.M."/>
            <person name="Roelofs D."/>
        </authorList>
    </citation>
    <scope>NUCLEOTIDE SEQUENCE [LARGE SCALE GENOMIC DNA]</scope>
    <source>
        <tissue evidence="15">Mixed pool</tissue>
    </source>
</reference>
<evidence type="ECO:0000256" key="12">
    <source>
        <dbReference type="ARBA" id="ARBA00047784"/>
    </source>
</evidence>
<dbReference type="GO" id="GO:0006357">
    <property type="term" value="P:regulation of transcription by RNA polymerase II"/>
    <property type="evidence" value="ECO:0007669"/>
    <property type="project" value="TreeGrafter"/>
</dbReference>
<comment type="catalytic activity">
    <reaction evidence="12">
        <text>L-lysyl(20)-[histone H4] + S-adenosyl-L-methionine = N(6)-methyl-L-lysyl(20)-[histone H4] + S-adenosyl-L-homocysteine + H(+)</text>
        <dbReference type="Rhea" id="RHEA:60344"/>
        <dbReference type="Rhea" id="RHEA-COMP:15554"/>
        <dbReference type="Rhea" id="RHEA-COMP:15555"/>
        <dbReference type="ChEBI" id="CHEBI:15378"/>
        <dbReference type="ChEBI" id="CHEBI:29969"/>
        <dbReference type="ChEBI" id="CHEBI:57856"/>
        <dbReference type="ChEBI" id="CHEBI:59789"/>
        <dbReference type="ChEBI" id="CHEBI:61929"/>
        <dbReference type="EC" id="2.1.1.361"/>
    </reaction>
</comment>
<dbReference type="EMBL" id="LJIJ01002234">
    <property type="protein sequence ID" value="ODM90018.1"/>
    <property type="molecule type" value="Genomic_DNA"/>
</dbReference>